<name>A0A0C9T5S5_SPHS4</name>
<proteinExistence type="predicted"/>
<reference evidence="1 2" key="1">
    <citation type="submission" date="2014-06" db="EMBL/GenBank/DDBJ databases">
        <title>Evolutionary Origins and Diversification of the Mycorrhizal Mutualists.</title>
        <authorList>
            <consortium name="DOE Joint Genome Institute"/>
            <consortium name="Mycorrhizal Genomics Consortium"/>
            <person name="Kohler A."/>
            <person name="Kuo A."/>
            <person name="Nagy L.G."/>
            <person name="Floudas D."/>
            <person name="Copeland A."/>
            <person name="Barry K.W."/>
            <person name="Cichocki N."/>
            <person name="Veneault-Fourrey C."/>
            <person name="LaButti K."/>
            <person name="Lindquist E.A."/>
            <person name="Lipzen A."/>
            <person name="Lundell T."/>
            <person name="Morin E."/>
            <person name="Murat C."/>
            <person name="Riley R."/>
            <person name="Ohm R."/>
            <person name="Sun H."/>
            <person name="Tunlid A."/>
            <person name="Henrissat B."/>
            <person name="Grigoriev I.V."/>
            <person name="Hibbett D.S."/>
            <person name="Martin F."/>
        </authorList>
    </citation>
    <scope>NUCLEOTIDE SEQUENCE [LARGE SCALE GENOMIC DNA]</scope>
    <source>
        <strain evidence="1 2">SS14</strain>
    </source>
</reference>
<sequence length="351" mass="39012">MASGSNNPPASTSDILSNLLGAVDEQTIKAYRAKHVAPVIWRAAPDHFSVQNARNWIQLQPFLEFVAKIAQQPEPRTPKHSRPLPDSSSPDIVMVGGPSECVDLDYSNPEHPSKRHQKERYDAIPFPSSPTPHSANINILEASAGLFIPEESTKSKKKNRSGKRITQTAKHLAANRIQISRKVWVDNILPIIELKETWPIPNDGKSYAYIVDLTGSTMVFQDSKGEPLSMANIIKNAMAGKAVQAVTRTDPQRSLLSAEQRVSLWEGYERWEHDFEPFRELFQCDMDNNAAEHETPLGYAVSMKLAVITVIAMGMPFYEDSNRPPPKAKIISSDAQLGSLRTETQANIYSG</sequence>
<keyword evidence="2" id="KW-1185">Reference proteome</keyword>
<dbReference type="EMBL" id="KN837509">
    <property type="protein sequence ID" value="KIJ24273.1"/>
    <property type="molecule type" value="Genomic_DNA"/>
</dbReference>
<dbReference type="HOGENOM" id="CLU_790289_0_0_1"/>
<protein>
    <submittedName>
        <fullName evidence="1">Uncharacterized protein</fullName>
    </submittedName>
</protein>
<dbReference type="OrthoDB" id="3248060at2759"/>
<organism evidence="1 2">
    <name type="scientific">Sphaerobolus stellatus (strain SS14)</name>
    <dbReference type="NCBI Taxonomy" id="990650"/>
    <lineage>
        <taxon>Eukaryota</taxon>
        <taxon>Fungi</taxon>
        <taxon>Dikarya</taxon>
        <taxon>Basidiomycota</taxon>
        <taxon>Agaricomycotina</taxon>
        <taxon>Agaricomycetes</taxon>
        <taxon>Phallomycetidae</taxon>
        <taxon>Geastrales</taxon>
        <taxon>Sphaerobolaceae</taxon>
        <taxon>Sphaerobolus</taxon>
    </lineage>
</organism>
<evidence type="ECO:0000313" key="1">
    <source>
        <dbReference type="EMBL" id="KIJ24273.1"/>
    </source>
</evidence>
<gene>
    <name evidence="1" type="ORF">M422DRAFT_274997</name>
</gene>
<dbReference type="AlphaFoldDB" id="A0A0C9T5S5"/>
<dbReference type="Proteomes" id="UP000054279">
    <property type="component" value="Unassembled WGS sequence"/>
</dbReference>
<accession>A0A0C9T5S5</accession>
<evidence type="ECO:0000313" key="2">
    <source>
        <dbReference type="Proteomes" id="UP000054279"/>
    </source>
</evidence>